<organism evidence="1 2">
    <name type="scientific">Araneus ventricosus</name>
    <name type="common">Orbweaver spider</name>
    <name type="synonym">Epeira ventricosa</name>
    <dbReference type="NCBI Taxonomy" id="182803"/>
    <lineage>
        <taxon>Eukaryota</taxon>
        <taxon>Metazoa</taxon>
        <taxon>Ecdysozoa</taxon>
        <taxon>Arthropoda</taxon>
        <taxon>Chelicerata</taxon>
        <taxon>Arachnida</taxon>
        <taxon>Araneae</taxon>
        <taxon>Araneomorphae</taxon>
        <taxon>Entelegynae</taxon>
        <taxon>Araneoidea</taxon>
        <taxon>Araneidae</taxon>
        <taxon>Araneus</taxon>
    </lineage>
</organism>
<gene>
    <name evidence="1" type="ORF">AVEN_24844_1</name>
</gene>
<comment type="caution">
    <text evidence="1">The sequence shown here is derived from an EMBL/GenBank/DDBJ whole genome shotgun (WGS) entry which is preliminary data.</text>
</comment>
<dbReference type="Proteomes" id="UP000499080">
    <property type="component" value="Unassembled WGS sequence"/>
</dbReference>
<sequence>MSMRYQCAFFLQCDAKCGPPLPRCKVWLRSWTASGSKSDSSEDPPCLWTWFTLKLTWIKCPPVGVVLKFGKGVCSVVVLVI</sequence>
<reference evidence="1 2" key="1">
    <citation type="journal article" date="2019" name="Sci. Rep.">
        <title>Orb-weaving spider Araneus ventricosus genome elucidates the spidroin gene catalogue.</title>
        <authorList>
            <person name="Kono N."/>
            <person name="Nakamura H."/>
            <person name="Ohtoshi R."/>
            <person name="Moran D.A.P."/>
            <person name="Shinohara A."/>
            <person name="Yoshida Y."/>
            <person name="Fujiwara M."/>
            <person name="Mori M."/>
            <person name="Tomita M."/>
            <person name="Arakawa K."/>
        </authorList>
    </citation>
    <scope>NUCLEOTIDE SEQUENCE [LARGE SCALE GENOMIC DNA]</scope>
</reference>
<evidence type="ECO:0000313" key="1">
    <source>
        <dbReference type="EMBL" id="GBL95643.1"/>
    </source>
</evidence>
<evidence type="ECO:0000313" key="2">
    <source>
        <dbReference type="Proteomes" id="UP000499080"/>
    </source>
</evidence>
<name>A0A4Y2BUM9_ARAVE</name>
<protein>
    <submittedName>
        <fullName evidence="1">Uncharacterized protein</fullName>
    </submittedName>
</protein>
<accession>A0A4Y2BUM9</accession>
<dbReference type="AlphaFoldDB" id="A0A4Y2BUM9"/>
<keyword evidence="2" id="KW-1185">Reference proteome</keyword>
<proteinExistence type="predicted"/>
<dbReference type="EMBL" id="BGPR01000113">
    <property type="protein sequence ID" value="GBL95643.1"/>
    <property type="molecule type" value="Genomic_DNA"/>
</dbReference>